<name>A0A2S4JGG8_9SPIO</name>
<dbReference type="Gene3D" id="3.40.50.2000">
    <property type="entry name" value="Glycogen Phosphorylase B"/>
    <property type="match status" value="2"/>
</dbReference>
<dbReference type="Pfam" id="PF13579">
    <property type="entry name" value="Glyco_trans_4_4"/>
    <property type="match status" value="1"/>
</dbReference>
<evidence type="ECO:0000313" key="3">
    <source>
        <dbReference type="EMBL" id="POQ98654.1"/>
    </source>
</evidence>
<reference evidence="4" key="1">
    <citation type="submission" date="2015-12" db="EMBL/GenBank/DDBJ databases">
        <authorList>
            <person name="Lodha T.D."/>
            <person name="Chintalapati S."/>
            <person name="Chintalapati V.R."/>
            <person name="Sravanthi T."/>
        </authorList>
    </citation>
    <scope>NUCLEOTIDE SEQUENCE [LARGE SCALE GENOMIC DNA]</scope>
    <source>
        <strain evidence="4">JC133</strain>
    </source>
</reference>
<keyword evidence="4" id="KW-1185">Reference proteome</keyword>
<evidence type="ECO:0008006" key="5">
    <source>
        <dbReference type="Google" id="ProtNLM"/>
    </source>
</evidence>
<dbReference type="EMBL" id="LPWH01000118">
    <property type="protein sequence ID" value="POQ98654.1"/>
    <property type="molecule type" value="Genomic_DNA"/>
</dbReference>
<dbReference type="InterPro" id="IPR028098">
    <property type="entry name" value="Glyco_trans_4-like_N"/>
</dbReference>
<dbReference type="SUPFAM" id="SSF53756">
    <property type="entry name" value="UDP-Glycosyltransferase/glycogen phosphorylase"/>
    <property type="match status" value="1"/>
</dbReference>
<proteinExistence type="predicted"/>
<dbReference type="Proteomes" id="UP000237350">
    <property type="component" value="Unassembled WGS sequence"/>
</dbReference>
<feature type="domain" description="Glycosyl transferase family 1" evidence="1">
    <location>
        <begin position="190"/>
        <end position="351"/>
    </location>
</feature>
<gene>
    <name evidence="3" type="ORF">AU468_12380</name>
</gene>
<protein>
    <recommendedName>
        <fullName evidence="5">Glycosyl transferase family 1</fullName>
    </recommendedName>
</protein>
<dbReference type="CDD" id="cd03812">
    <property type="entry name" value="GT4_CapH-like"/>
    <property type="match status" value="1"/>
</dbReference>
<comment type="caution">
    <text evidence="3">The sequence shown here is derived from an EMBL/GenBank/DDBJ whole genome shotgun (WGS) entry which is preliminary data.</text>
</comment>
<sequence>MLQKPLRVVQVLGHLNRAGAETMVMNLYRKIDRTRVQFDFVIHTPERCHYEDEVESLGGRIFRVSPYRGINHLAYARQWRGFFEANREIPVMHSHVRSTASIYFKIAREYGVKTIIHSHNTSSGRGVAALAKNVLQRSITDNADLLFACSRDAGRWLFGDQALRSDTFHVIKNAIDVSSFVYNPETRHRTRAALGLQDRTVFGHIGRFHPQKNHSGLVDIFGEILKRDPRALLLLVGDGELREQTEAKVRHQGLEESVRFLGSRPDIPDLLQAMDLFLMPSLFEGFPVTLVETQAAGLPCLIAANITPAIDFVPDLIHRREIAHDPAQWAQQALEIVRGSSRRDTSAAMKESGYDISENADLLVQLYTELATTGGAG</sequence>
<organism evidence="3 4">
    <name type="scientific">Alkalispirochaeta sphaeroplastigenens</name>
    <dbReference type="NCBI Taxonomy" id="1187066"/>
    <lineage>
        <taxon>Bacteria</taxon>
        <taxon>Pseudomonadati</taxon>
        <taxon>Spirochaetota</taxon>
        <taxon>Spirochaetia</taxon>
        <taxon>Spirochaetales</taxon>
        <taxon>Spirochaetaceae</taxon>
        <taxon>Alkalispirochaeta</taxon>
    </lineage>
</organism>
<dbReference type="RefSeq" id="WP_181015602.1">
    <property type="nucleotide sequence ID" value="NZ_LPWH01000118.1"/>
</dbReference>
<evidence type="ECO:0000313" key="4">
    <source>
        <dbReference type="Proteomes" id="UP000237350"/>
    </source>
</evidence>
<dbReference type="InterPro" id="IPR001296">
    <property type="entry name" value="Glyco_trans_1"/>
</dbReference>
<evidence type="ECO:0000259" key="2">
    <source>
        <dbReference type="Pfam" id="PF13579"/>
    </source>
</evidence>
<feature type="domain" description="Glycosyltransferase subfamily 4-like N-terminal" evidence="2">
    <location>
        <begin position="19"/>
        <end position="173"/>
    </location>
</feature>
<evidence type="ECO:0000259" key="1">
    <source>
        <dbReference type="Pfam" id="PF00534"/>
    </source>
</evidence>
<dbReference type="PANTHER" id="PTHR12526">
    <property type="entry name" value="GLYCOSYLTRANSFERASE"/>
    <property type="match status" value="1"/>
</dbReference>
<dbReference type="Pfam" id="PF00534">
    <property type="entry name" value="Glycos_transf_1"/>
    <property type="match status" value="1"/>
</dbReference>
<accession>A0A2S4JGG8</accession>
<dbReference type="GO" id="GO:0016757">
    <property type="term" value="F:glycosyltransferase activity"/>
    <property type="evidence" value="ECO:0007669"/>
    <property type="project" value="InterPro"/>
</dbReference>
<dbReference type="AlphaFoldDB" id="A0A2S4JGG8"/>
<dbReference type="PANTHER" id="PTHR12526:SF630">
    <property type="entry name" value="GLYCOSYLTRANSFERASE"/>
    <property type="match status" value="1"/>
</dbReference>